<dbReference type="Proteomes" id="UP000265775">
    <property type="component" value="Unassembled WGS sequence"/>
</dbReference>
<evidence type="ECO:0000313" key="3">
    <source>
        <dbReference type="Proteomes" id="UP000265775"/>
    </source>
</evidence>
<evidence type="ECO:0000313" key="2">
    <source>
        <dbReference type="EMBL" id="RGW63073.1"/>
    </source>
</evidence>
<protein>
    <submittedName>
        <fullName evidence="2">Uncharacterized protein</fullName>
    </submittedName>
</protein>
<feature type="compositionally biased region" description="Basic residues" evidence="1">
    <location>
        <begin position="79"/>
        <end position="96"/>
    </location>
</feature>
<name>A0A395XUE9_BIFLN</name>
<accession>A0A395XUE9</accession>
<dbReference type="EMBL" id="QSAR01000018">
    <property type="protein sequence ID" value="RGW63073.1"/>
    <property type="molecule type" value="Genomic_DNA"/>
</dbReference>
<organism evidence="2 3">
    <name type="scientific">Bifidobacterium longum</name>
    <dbReference type="NCBI Taxonomy" id="216816"/>
    <lineage>
        <taxon>Bacteria</taxon>
        <taxon>Bacillati</taxon>
        <taxon>Actinomycetota</taxon>
        <taxon>Actinomycetes</taxon>
        <taxon>Bifidobacteriales</taxon>
        <taxon>Bifidobacteriaceae</taxon>
        <taxon>Bifidobacterium</taxon>
    </lineage>
</organism>
<dbReference type="AlphaFoldDB" id="A0A395XUE9"/>
<proteinExistence type="predicted"/>
<gene>
    <name evidence="2" type="ORF">DWV59_10910</name>
</gene>
<sequence length="141" mass="16268">MPEANESIKPFTLLGGILYLDEFELLPGLSANACRNIGRLRRKAVSAHLVGDRKTVISCARQINRVVEADKRRRERLSSKKGRPTPKQKPVQKKKNTGPGYDAEYRRFREQFMRDVNDPKKIREADRLAFFRGTQINLENN</sequence>
<evidence type="ECO:0000256" key="1">
    <source>
        <dbReference type="SAM" id="MobiDB-lite"/>
    </source>
</evidence>
<feature type="region of interest" description="Disordered" evidence="1">
    <location>
        <begin position="69"/>
        <end position="102"/>
    </location>
</feature>
<reference evidence="2 3" key="1">
    <citation type="submission" date="2018-08" db="EMBL/GenBank/DDBJ databases">
        <title>A genome reference for cultivated species of the human gut microbiota.</title>
        <authorList>
            <person name="Zou Y."/>
            <person name="Xue W."/>
            <person name="Luo G."/>
        </authorList>
    </citation>
    <scope>NUCLEOTIDE SEQUENCE [LARGE SCALE GENOMIC DNA]</scope>
    <source>
        <strain evidence="2 3">AF11-12</strain>
    </source>
</reference>
<feature type="compositionally biased region" description="Basic and acidic residues" evidence="1">
    <location>
        <begin position="69"/>
        <end position="78"/>
    </location>
</feature>
<comment type="caution">
    <text evidence="2">The sequence shown here is derived from an EMBL/GenBank/DDBJ whole genome shotgun (WGS) entry which is preliminary data.</text>
</comment>